<sequence length="280" mass="31793">MESRTIILGDHTGSIKVLDPELHNLGPTGQGLSIINIIPSEEDFYAFRSNGSVDRFSLEGTFTSVHDSCTKKIIDGGIYNNSIILVYPNGEFDFNNHIYKTSIQECSGISNLAENLALCGNNNAEVWDLNKQSLKWKAWTLKPKDPVFDSKCWIDDKKLYVATTKNEVRIHDFRSKKPQEVVMLNKEGHNCNLPISCLYVFEDFVYVGDVAGHMYKMNKELRILGKTKIRSVGALQSIFCKESNVYSCGLDRRLMIHDCGSLKLVEKKYLWQKLTKVIVL</sequence>
<organism evidence="1 2">
    <name type="scientific">Stentor coeruleus</name>
    <dbReference type="NCBI Taxonomy" id="5963"/>
    <lineage>
        <taxon>Eukaryota</taxon>
        <taxon>Sar</taxon>
        <taxon>Alveolata</taxon>
        <taxon>Ciliophora</taxon>
        <taxon>Postciliodesmatophora</taxon>
        <taxon>Heterotrichea</taxon>
        <taxon>Heterotrichida</taxon>
        <taxon>Stentoridae</taxon>
        <taxon>Stentor</taxon>
    </lineage>
</organism>
<dbReference type="GO" id="GO:0005730">
    <property type="term" value="C:nucleolus"/>
    <property type="evidence" value="ECO:0007669"/>
    <property type="project" value="InterPro"/>
</dbReference>
<evidence type="ECO:0000313" key="2">
    <source>
        <dbReference type="Proteomes" id="UP000187209"/>
    </source>
</evidence>
<keyword evidence="2" id="KW-1185">Reference proteome</keyword>
<gene>
    <name evidence="1" type="ORF">SteCoe_14230</name>
</gene>
<dbReference type="AlphaFoldDB" id="A0A1R2C6K3"/>
<dbReference type="GO" id="GO:0030687">
    <property type="term" value="C:preribosome, large subunit precursor"/>
    <property type="evidence" value="ECO:0007669"/>
    <property type="project" value="TreeGrafter"/>
</dbReference>
<evidence type="ECO:0008006" key="3">
    <source>
        <dbReference type="Google" id="ProtNLM"/>
    </source>
</evidence>
<dbReference type="Gene3D" id="2.130.10.10">
    <property type="entry name" value="YVTN repeat-like/Quinoprotein amine dehydrogenase"/>
    <property type="match status" value="1"/>
</dbReference>
<dbReference type="PANTHER" id="PTHR16038:SF4">
    <property type="entry name" value="WD REPEAT-CONTAINING PROTEIN 74"/>
    <property type="match status" value="1"/>
</dbReference>
<dbReference type="InterPro" id="IPR036322">
    <property type="entry name" value="WD40_repeat_dom_sf"/>
</dbReference>
<name>A0A1R2C6K3_9CILI</name>
<dbReference type="Proteomes" id="UP000187209">
    <property type="component" value="Unassembled WGS sequence"/>
</dbReference>
<proteinExistence type="predicted"/>
<dbReference type="InterPro" id="IPR037379">
    <property type="entry name" value="WDR74/Nsa1"/>
</dbReference>
<accession>A0A1R2C6K3</accession>
<dbReference type="OrthoDB" id="18388at2759"/>
<dbReference type="GO" id="GO:0042273">
    <property type="term" value="P:ribosomal large subunit biogenesis"/>
    <property type="evidence" value="ECO:0007669"/>
    <property type="project" value="InterPro"/>
</dbReference>
<protein>
    <recommendedName>
        <fullName evidence="3">DUF2415 domain-containing protein</fullName>
    </recommendedName>
</protein>
<dbReference type="EMBL" id="MPUH01000263">
    <property type="protein sequence ID" value="OMJ84636.1"/>
    <property type="molecule type" value="Genomic_DNA"/>
</dbReference>
<comment type="caution">
    <text evidence="1">The sequence shown here is derived from an EMBL/GenBank/DDBJ whole genome shotgun (WGS) entry which is preliminary data.</text>
</comment>
<reference evidence="1 2" key="1">
    <citation type="submission" date="2016-11" db="EMBL/GenBank/DDBJ databases">
        <title>The macronuclear genome of Stentor coeruleus: a giant cell with tiny introns.</title>
        <authorList>
            <person name="Slabodnick M."/>
            <person name="Ruby J.G."/>
            <person name="Reiff S.B."/>
            <person name="Swart E.C."/>
            <person name="Gosai S."/>
            <person name="Prabakaran S."/>
            <person name="Witkowska E."/>
            <person name="Larue G.E."/>
            <person name="Fisher S."/>
            <person name="Freeman R.M."/>
            <person name="Gunawardena J."/>
            <person name="Chu W."/>
            <person name="Stover N.A."/>
            <person name="Gregory B.D."/>
            <person name="Nowacki M."/>
            <person name="Derisi J."/>
            <person name="Roy S.W."/>
            <person name="Marshall W.F."/>
            <person name="Sood P."/>
        </authorList>
    </citation>
    <scope>NUCLEOTIDE SEQUENCE [LARGE SCALE GENOMIC DNA]</scope>
    <source>
        <strain evidence="1">WM001</strain>
    </source>
</reference>
<dbReference type="InterPro" id="IPR015943">
    <property type="entry name" value="WD40/YVTN_repeat-like_dom_sf"/>
</dbReference>
<evidence type="ECO:0000313" key="1">
    <source>
        <dbReference type="EMBL" id="OMJ84636.1"/>
    </source>
</evidence>
<dbReference type="SUPFAM" id="SSF50978">
    <property type="entry name" value="WD40 repeat-like"/>
    <property type="match status" value="1"/>
</dbReference>
<dbReference type="PANTHER" id="PTHR16038">
    <property type="entry name" value="NOP SEVEN ASSOCIATED PROTEIN 1"/>
    <property type="match status" value="1"/>
</dbReference>